<protein>
    <recommendedName>
        <fullName evidence="10">Amino acid transporter</fullName>
    </recommendedName>
</protein>
<evidence type="ECO:0000256" key="6">
    <source>
        <dbReference type="ARBA" id="ARBA00022989"/>
    </source>
</evidence>
<dbReference type="AlphaFoldDB" id="X1AQP1"/>
<dbReference type="GO" id="GO:0006835">
    <property type="term" value="P:dicarboxylic acid transport"/>
    <property type="evidence" value="ECO:0007669"/>
    <property type="project" value="UniProtKB-ARBA"/>
</dbReference>
<keyword evidence="7 8" id="KW-0472">Membrane</keyword>
<proteinExistence type="predicted"/>
<feature type="transmembrane region" description="Helical" evidence="8">
    <location>
        <begin position="7"/>
        <end position="28"/>
    </location>
</feature>
<comment type="caution">
    <text evidence="9">The sequence shown here is derived from an EMBL/GenBank/DDBJ whole genome shotgun (WGS) entry which is preliminary data.</text>
</comment>
<dbReference type="Pfam" id="PF00375">
    <property type="entry name" value="SDF"/>
    <property type="match status" value="1"/>
</dbReference>
<feature type="transmembrane region" description="Helical" evidence="8">
    <location>
        <begin position="34"/>
        <end position="59"/>
    </location>
</feature>
<name>X1AQP1_9ZZZZ</name>
<evidence type="ECO:0000313" key="9">
    <source>
        <dbReference type="EMBL" id="GAG74608.1"/>
    </source>
</evidence>
<dbReference type="PROSITE" id="PS00714">
    <property type="entry name" value="NA_DICARBOXYL_SYMP_2"/>
    <property type="match status" value="1"/>
</dbReference>
<keyword evidence="5" id="KW-0769">Symport</keyword>
<dbReference type="FunFam" id="1.10.3860.10:FF:000001">
    <property type="entry name" value="C4-dicarboxylate transport protein"/>
    <property type="match status" value="1"/>
</dbReference>
<feature type="transmembrane region" description="Helical" evidence="8">
    <location>
        <begin position="71"/>
        <end position="93"/>
    </location>
</feature>
<dbReference type="GO" id="GO:0005886">
    <property type="term" value="C:plasma membrane"/>
    <property type="evidence" value="ECO:0007669"/>
    <property type="project" value="UniProtKB-SubCell"/>
</dbReference>
<keyword evidence="3" id="KW-1003">Cell membrane</keyword>
<evidence type="ECO:0000256" key="3">
    <source>
        <dbReference type="ARBA" id="ARBA00022475"/>
    </source>
</evidence>
<accession>X1AQP1</accession>
<dbReference type="InterPro" id="IPR036458">
    <property type="entry name" value="Na:dicarbo_symporter_sf"/>
</dbReference>
<feature type="transmembrane region" description="Helical" evidence="8">
    <location>
        <begin position="175"/>
        <end position="197"/>
    </location>
</feature>
<dbReference type="PANTHER" id="PTHR42865:SF7">
    <property type="entry name" value="PROTON_GLUTAMATE-ASPARTATE SYMPORTER"/>
    <property type="match status" value="1"/>
</dbReference>
<evidence type="ECO:0000256" key="2">
    <source>
        <dbReference type="ARBA" id="ARBA00022448"/>
    </source>
</evidence>
<sequence length="398" mass="41219">MKLFQKVLIGFVLGAILGAIWGPGIVWIKPVGTIFISLLKMLIIPLIFATLVVGVASIAEPKKLGRVAGKTIAYYLVTTAFAIIIGLLLGNIFQPGAGMNLVLEGPAKEAAGAPSLVDTIVNLIPKNPIGAMAEGKVLQVIAFALFFGYAMTKAGEKGKAVLKFFEGFAETMYKLTGIVMGFAPYGVFALIATTVGTHGLSVLIPFAKLIFAVYLGVIIHEVVVYSGMVSIIGKMSPVKFFKGFSEAALLAFSTCSSSATLPVSMRVAQENLGVSPTISSFVQPLGATINMDGTALYQGVCALFVAQAYGIHLGFGGQLTILLTALLASIGTAGVPGAGLIMLTLVLTSVGLPLEGVALIAGIDRVLDMARTSCNVTGDAACAVVVAKTEGELVDVKK</sequence>
<feature type="transmembrane region" description="Helical" evidence="8">
    <location>
        <begin position="137"/>
        <end position="154"/>
    </location>
</feature>
<evidence type="ECO:0000256" key="1">
    <source>
        <dbReference type="ARBA" id="ARBA00004651"/>
    </source>
</evidence>
<dbReference type="GO" id="GO:0015293">
    <property type="term" value="F:symporter activity"/>
    <property type="evidence" value="ECO:0007669"/>
    <property type="project" value="UniProtKB-KW"/>
</dbReference>
<reference evidence="9" key="1">
    <citation type="journal article" date="2014" name="Front. Microbiol.">
        <title>High frequency of phylogenetically diverse reductive dehalogenase-homologous genes in deep subseafloor sedimentary metagenomes.</title>
        <authorList>
            <person name="Kawai M."/>
            <person name="Futagami T."/>
            <person name="Toyoda A."/>
            <person name="Takaki Y."/>
            <person name="Nishi S."/>
            <person name="Hori S."/>
            <person name="Arai W."/>
            <person name="Tsubouchi T."/>
            <person name="Morono Y."/>
            <person name="Uchiyama I."/>
            <person name="Ito T."/>
            <person name="Fujiyama A."/>
            <person name="Inagaki F."/>
            <person name="Takami H."/>
        </authorList>
    </citation>
    <scope>NUCLEOTIDE SEQUENCE</scope>
    <source>
        <strain evidence="9">Expedition CK06-06</strain>
    </source>
</reference>
<dbReference type="EMBL" id="BART01000766">
    <property type="protein sequence ID" value="GAG74608.1"/>
    <property type="molecule type" value="Genomic_DNA"/>
</dbReference>
<dbReference type="Gene3D" id="1.10.3860.10">
    <property type="entry name" value="Sodium:dicarboxylate symporter"/>
    <property type="match status" value="1"/>
</dbReference>
<dbReference type="InterPro" id="IPR001991">
    <property type="entry name" value="Na-dicarboxylate_symporter"/>
</dbReference>
<keyword evidence="2" id="KW-0813">Transport</keyword>
<dbReference type="SUPFAM" id="SSF118215">
    <property type="entry name" value="Proton glutamate symport protein"/>
    <property type="match status" value="1"/>
</dbReference>
<evidence type="ECO:0000256" key="7">
    <source>
        <dbReference type="ARBA" id="ARBA00023136"/>
    </source>
</evidence>
<dbReference type="PANTHER" id="PTHR42865">
    <property type="entry name" value="PROTON/GLUTAMATE-ASPARTATE SYMPORTER"/>
    <property type="match status" value="1"/>
</dbReference>
<keyword evidence="4 8" id="KW-0812">Transmembrane</keyword>
<keyword evidence="6 8" id="KW-1133">Transmembrane helix</keyword>
<evidence type="ECO:0000256" key="5">
    <source>
        <dbReference type="ARBA" id="ARBA00022847"/>
    </source>
</evidence>
<feature type="transmembrane region" description="Helical" evidence="8">
    <location>
        <begin position="340"/>
        <end position="363"/>
    </location>
</feature>
<comment type="subcellular location">
    <subcellularLocation>
        <location evidence="1">Cell membrane</location>
        <topology evidence="1">Multi-pass membrane protein</topology>
    </subcellularLocation>
</comment>
<feature type="transmembrane region" description="Helical" evidence="8">
    <location>
        <begin position="209"/>
        <end position="232"/>
    </location>
</feature>
<organism evidence="9">
    <name type="scientific">marine sediment metagenome</name>
    <dbReference type="NCBI Taxonomy" id="412755"/>
    <lineage>
        <taxon>unclassified sequences</taxon>
        <taxon>metagenomes</taxon>
        <taxon>ecological metagenomes</taxon>
    </lineage>
</organism>
<dbReference type="InterPro" id="IPR018107">
    <property type="entry name" value="Na-dicarboxylate_symporter_CS"/>
</dbReference>
<feature type="transmembrane region" description="Helical" evidence="8">
    <location>
        <begin position="313"/>
        <end position="334"/>
    </location>
</feature>
<gene>
    <name evidence="9" type="ORF">S01H4_03202</name>
</gene>
<evidence type="ECO:0008006" key="10">
    <source>
        <dbReference type="Google" id="ProtNLM"/>
    </source>
</evidence>
<dbReference type="PRINTS" id="PR00173">
    <property type="entry name" value="EDTRNSPORT"/>
</dbReference>
<evidence type="ECO:0000256" key="4">
    <source>
        <dbReference type="ARBA" id="ARBA00022692"/>
    </source>
</evidence>
<evidence type="ECO:0000256" key="8">
    <source>
        <dbReference type="SAM" id="Phobius"/>
    </source>
</evidence>